<evidence type="ECO:0000256" key="2">
    <source>
        <dbReference type="SAM" id="Phobius"/>
    </source>
</evidence>
<feature type="compositionally biased region" description="Acidic residues" evidence="1">
    <location>
        <begin position="1"/>
        <end position="17"/>
    </location>
</feature>
<feature type="transmembrane region" description="Helical" evidence="2">
    <location>
        <begin position="76"/>
        <end position="97"/>
    </location>
</feature>
<evidence type="ECO:0008006" key="4">
    <source>
        <dbReference type="Google" id="ProtNLM"/>
    </source>
</evidence>
<dbReference type="Pfam" id="PF11832">
    <property type="entry name" value="DUF3352"/>
    <property type="match status" value="1"/>
</dbReference>
<accession>A0A3B0TLF1</accession>
<keyword evidence="2" id="KW-1133">Transmembrane helix</keyword>
<evidence type="ECO:0000313" key="3">
    <source>
        <dbReference type="EMBL" id="VAW09484.1"/>
    </source>
</evidence>
<gene>
    <name evidence="3" type="ORF">MNBD_ACTINO02-1118</name>
</gene>
<keyword evidence="2" id="KW-0812">Transmembrane</keyword>
<protein>
    <recommendedName>
        <fullName evidence="4">DUF3352 domain-containing protein</fullName>
    </recommendedName>
</protein>
<dbReference type="EMBL" id="UOEK01000587">
    <property type="protein sequence ID" value="VAW09484.1"/>
    <property type="molecule type" value="Genomic_DNA"/>
</dbReference>
<feature type="compositionally biased region" description="Low complexity" evidence="1">
    <location>
        <begin position="44"/>
        <end position="54"/>
    </location>
</feature>
<sequence>MSDENTPEDQSSDDTSESPEPTESVWGGTPQPDDAPETEPTPDTPADALDVDTPVFSAEPPTAVSPIVEESGSKKLWLYAGIVVAAVLIGLAALSWATGRAKGIDNAALQAIPADAPIVISIDLAEVVDGGRFERLVNTIGAQLPADVEGPRTWEELLAASDNQGGVSLKNDVLSWFGRSSAIAFFPTDGGNSADFVTVVTVRDRDAAKAFIDKSTADRGTTATTVDAGLEWSDDTGVFLLTDDLFMYSETRTKIDAALAAIDGESIADVSSYRDAVAELPDSRFFTAYLDTDAMTSLFIDSLGGNLGGLPGGVDPSILKGLGDLAQDSDLGGIAFGATLFDNGLAFDFVMNGFGSMPVFVNNLPRISSLPAGTLAYGSISLNGKAILDQVDQQLGGAAIPGIGFDPSTELVAGVTLNELLLSIDGPLQLLVTGDASLIGVAAGVDIAGALSIGLADTAPINKILDFAVNSDQFGFGLFEEDGMYNFGGGAFAASFGVVDDAFVAGTSRDLVDALTKGEAIGDPSETFTAVKELIDGDNVFLFADLAEIAKLADNRDFTSFSAIATAVGGSITQTDSSFGGRFVVLLDY</sequence>
<keyword evidence="2" id="KW-0472">Membrane</keyword>
<proteinExistence type="predicted"/>
<feature type="region of interest" description="Disordered" evidence="1">
    <location>
        <begin position="1"/>
        <end position="62"/>
    </location>
</feature>
<dbReference type="AlphaFoldDB" id="A0A3B0TLF1"/>
<evidence type="ECO:0000256" key="1">
    <source>
        <dbReference type="SAM" id="MobiDB-lite"/>
    </source>
</evidence>
<organism evidence="3">
    <name type="scientific">hydrothermal vent metagenome</name>
    <dbReference type="NCBI Taxonomy" id="652676"/>
    <lineage>
        <taxon>unclassified sequences</taxon>
        <taxon>metagenomes</taxon>
        <taxon>ecological metagenomes</taxon>
    </lineage>
</organism>
<reference evidence="3" key="1">
    <citation type="submission" date="2018-06" db="EMBL/GenBank/DDBJ databases">
        <authorList>
            <person name="Zhirakovskaya E."/>
        </authorList>
    </citation>
    <scope>NUCLEOTIDE SEQUENCE</scope>
</reference>
<dbReference type="InterPro" id="IPR021787">
    <property type="entry name" value="DUF3352"/>
</dbReference>
<name>A0A3B0TLF1_9ZZZZ</name>